<evidence type="ECO:0000256" key="2">
    <source>
        <dbReference type="ARBA" id="ARBA00006275"/>
    </source>
</evidence>
<comment type="caution">
    <text evidence="8">The sequence shown here is derived from an EMBL/GenBank/DDBJ whole genome shotgun (WGS) entry which is preliminary data.</text>
</comment>
<dbReference type="CDD" id="cd08977">
    <property type="entry name" value="SusD"/>
    <property type="match status" value="1"/>
</dbReference>
<keyword evidence="3" id="KW-0732">Signal</keyword>
<dbReference type="Pfam" id="PF14322">
    <property type="entry name" value="SusD-like_3"/>
    <property type="match status" value="1"/>
</dbReference>
<evidence type="ECO:0000313" key="8">
    <source>
        <dbReference type="EMBL" id="OQP64957.1"/>
    </source>
</evidence>
<dbReference type="Pfam" id="PF07980">
    <property type="entry name" value="SusD_RagB"/>
    <property type="match status" value="1"/>
</dbReference>
<dbReference type="InterPro" id="IPR012944">
    <property type="entry name" value="SusD_RagB_dom"/>
</dbReference>
<evidence type="ECO:0000256" key="3">
    <source>
        <dbReference type="ARBA" id="ARBA00022729"/>
    </source>
</evidence>
<keyword evidence="9" id="KW-1185">Reference proteome</keyword>
<dbReference type="EMBL" id="LVYD01000041">
    <property type="protein sequence ID" value="OQP64957.1"/>
    <property type="molecule type" value="Genomic_DNA"/>
</dbReference>
<keyword evidence="4" id="KW-0472">Membrane</keyword>
<organism evidence="8 9">
    <name type="scientific">Niastella vici</name>
    <dbReference type="NCBI Taxonomy" id="1703345"/>
    <lineage>
        <taxon>Bacteria</taxon>
        <taxon>Pseudomonadati</taxon>
        <taxon>Bacteroidota</taxon>
        <taxon>Chitinophagia</taxon>
        <taxon>Chitinophagales</taxon>
        <taxon>Chitinophagaceae</taxon>
        <taxon>Niastella</taxon>
    </lineage>
</organism>
<protein>
    <recommendedName>
        <fullName evidence="10">Carbohydrate-binding protein SusD</fullName>
    </recommendedName>
</protein>
<dbReference type="AlphaFoldDB" id="A0A1V9G2Z6"/>
<accession>A0A1V9G2Z6</accession>
<evidence type="ECO:0000256" key="4">
    <source>
        <dbReference type="ARBA" id="ARBA00023136"/>
    </source>
</evidence>
<feature type="domain" description="SusD-like N-terminal" evidence="7">
    <location>
        <begin position="106"/>
        <end position="255"/>
    </location>
</feature>
<evidence type="ECO:0000313" key="9">
    <source>
        <dbReference type="Proteomes" id="UP000192796"/>
    </source>
</evidence>
<comment type="similarity">
    <text evidence="2">Belongs to the SusD family.</text>
</comment>
<dbReference type="GO" id="GO:0009279">
    <property type="term" value="C:cell outer membrane"/>
    <property type="evidence" value="ECO:0007669"/>
    <property type="project" value="UniProtKB-SubCell"/>
</dbReference>
<evidence type="ECO:0000256" key="5">
    <source>
        <dbReference type="ARBA" id="ARBA00023237"/>
    </source>
</evidence>
<dbReference type="STRING" id="1703345.A3860_19615"/>
<reference evidence="8 9" key="1">
    <citation type="submission" date="2016-03" db="EMBL/GenBank/DDBJ databases">
        <title>Niastella vici sp. nov., isolated from farmland soil.</title>
        <authorList>
            <person name="Chen L."/>
            <person name="Wang D."/>
            <person name="Yang S."/>
            <person name="Wang G."/>
        </authorList>
    </citation>
    <scope>NUCLEOTIDE SEQUENCE [LARGE SCALE GENOMIC DNA]</scope>
    <source>
        <strain evidence="8 9">DJ57</strain>
    </source>
</reference>
<comment type="subcellular location">
    <subcellularLocation>
        <location evidence="1">Cell outer membrane</location>
    </subcellularLocation>
</comment>
<sequence length="511" mass="55964">MDYNGDLLQLLKLKKIMRHIIYVFLATAVLMSACQKKVTDDIKPQDLLSSDVVFSTPQKIENAVLAGYDALQSPEFLSGRVLIYVDLLGEDIFDRTGYFTELPRFNLTSNSGIAYNVWTAGYFAIATANRNLAGIAANSSKLTTAKAKELTAECKFIRAVANFYLVNFFAQPYVYTADASHPGIPLITQGFTSNDPAANTPKSSVAAVYTAVITDLTDALADLPLEYTGTSNDAYHDKTRGTKASAASLLSRVYLYKGDYANAKKYASDVISGTYGAFSLNSTVDAAYTSNGGEYITDEGIWSIPNNVNDNPNTNNALPMHYYPTGRGDLAISPSYLSTTTNPYFAIDDKRRTLIITGTTSQTSSYKFTRKYTDITGRADWAPIIRYAEILLTYAEAQARLASGVDADAVAKLNLVRDRAKGLSPSYTVLSFANKDALIAAILGERRIELAFEGHRFWDIMRVKGTVTNKYDSDGTTILPAEPFGAKKNVFPIPQLEVDKSKGVLVQNDDY</sequence>
<name>A0A1V9G2Z6_9BACT</name>
<keyword evidence="5" id="KW-0998">Cell outer membrane</keyword>
<evidence type="ECO:0000259" key="7">
    <source>
        <dbReference type="Pfam" id="PF14322"/>
    </source>
</evidence>
<dbReference type="InterPro" id="IPR033985">
    <property type="entry name" value="SusD-like_N"/>
</dbReference>
<feature type="domain" description="RagB/SusD" evidence="6">
    <location>
        <begin position="358"/>
        <end position="511"/>
    </location>
</feature>
<dbReference type="Proteomes" id="UP000192796">
    <property type="component" value="Unassembled WGS sequence"/>
</dbReference>
<gene>
    <name evidence="8" type="ORF">A3860_19615</name>
</gene>
<evidence type="ECO:0000256" key="1">
    <source>
        <dbReference type="ARBA" id="ARBA00004442"/>
    </source>
</evidence>
<dbReference type="InterPro" id="IPR011990">
    <property type="entry name" value="TPR-like_helical_dom_sf"/>
</dbReference>
<proteinExistence type="inferred from homology"/>
<dbReference type="SUPFAM" id="SSF48452">
    <property type="entry name" value="TPR-like"/>
    <property type="match status" value="1"/>
</dbReference>
<evidence type="ECO:0008006" key="10">
    <source>
        <dbReference type="Google" id="ProtNLM"/>
    </source>
</evidence>
<dbReference type="Gene3D" id="1.25.40.390">
    <property type="match status" value="1"/>
</dbReference>
<evidence type="ECO:0000259" key="6">
    <source>
        <dbReference type="Pfam" id="PF07980"/>
    </source>
</evidence>